<keyword evidence="4" id="KW-1185">Reference proteome</keyword>
<dbReference type="PANTHER" id="PTHR30270">
    <property type="entry name" value="THIAMINE-MONOPHOSPHATE KINASE"/>
    <property type="match status" value="1"/>
</dbReference>
<dbReference type="AlphaFoldDB" id="A0A1W6JZJ7"/>
<proteinExistence type="predicted"/>
<evidence type="ECO:0000259" key="1">
    <source>
        <dbReference type="Pfam" id="PF00586"/>
    </source>
</evidence>
<evidence type="ECO:0000313" key="3">
    <source>
        <dbReference type="EMBL" id="ARM75761.1"/>
    </source>
</evidence>
<dbReference type="EMBL" id="CP020477">
    <property type="protein sequence ID" value="ARM75761.1"/>
    <property type="molecule type" value="Genomic_DNA"/>
</dbReference>
<dbReference type="KEGG" id="aman:B6F84_06745"/>
<sequence>MDLEGIARKLPEDKAEKIIEQWLEFYKGKRSINENIAKAIITEVKNSQKFKEFEPVPSGIKAGDSGLGSRGIGDHLIHRKLFQISNKKEEFDDAGIVNNIAIAVDGIHSRLSYFPFLAGFFATKATIRDIMVKGADPLGVIIDIHLSDDTDVSYLFDFEAGVTTVTDFLNIKVLAGSTLRIGGDMVIGERISGGVGALGVINGNPLLRSNVKEGMKIIMTQGNGGGTIASTAIFNGYEDVLEETLRLDELIACKTALENRDEILSMTDVTNGGIRIDAVEISENSKVTFKIDIERFLRLINPKVLKMLEDLKIDPLGVSIDSILLFSYNEDIVEKLSKKGIKADIIGEVTKYSGYPIVSSDGKQIEPRFRESPYTPLKKVIDNISPYTIQEIEEKLTKSMLTSIDKKKKVLKNLKRSFA</sequence>
<dbReference type="GO" id="GO:0009030">
    <property type="term" value="F:thiamine-phosphate kinase activity"/>
    <property type="evidence" value="ECO:0007669"/>
    <property type="project" value="InterPro"/>
</dbReference>
<dbReference type="STRING" id="282676.B6F84_06745"/>
<organism evidence="3 4">
    <name type="scientific">Acidianus manzaensis</name>
    <dbReference type="NCBI Taxonomy" id="282676"/>
    <lineage>
        <taxon>Archaea</taxon>
        <taxon>Thermoproteota</taxon>
        <taxon>Thermoprotei</taxon>
        <taxon>Sulfolobales</taxon>
        <taxon>Sulfolobaceae</taxon>
        <taxon>Acidianus</taxon>
    </lineage>
</organism>
<name>A0A1W6JZJ7_9CREN</name>
<protein>
    <submittedName>
        <fullName evidence="3">AIR synthase</fullName>
    </submittedName>
</protein>
<dbReference type="PANTHER" id="PTHR30270:SF2">
    <property type="entry name" value="HYDROGENASE EXPRESSION_FORMATION PROTEIN"/>
    <property type="match status" value="1"/>
</dbReference>
<gene>
    <name evidence="3" type="ORF">B6F84_06745</name>
</gene>
<evidence type="ECO:0000259" key="2">
    <source>
        <dbReference type="Pfam" id="PF02769"/>
    </source>
</evidence>
<dbReference type="InterPro" id="IPR036676">
    <property type="entry name" value="PurM-like_C_sf"/>
</dbReference>
<dbReference type="OrthoDB" id="42306at2157"/>
<dbReference type="SUPFAM" id="SSF55326">
    <property type="entry name" value="PurM N-terminal domain-like"/>
    <property type="match status" value="1"/>
</dbReference>
<dbReference type="Gene3D" id="3.90.650.10">
    <property type="entry name" value="PurM-like C-terminal domain"/>
    <property type="match status" value="1"/>
</dbReference>
<dbReference type="GO" id="GO:0009228">
    <property type="term" value="P:thiamine biosynthetic process"/>
    <property type="evidence" value="ECO:0007669"/>
    <property type="project" value="InterPro"/>
</dbReference>
<accession>A0A1W6JZJ7</accession>
<dbReference type="InterPro" id="IPR006283">
    <property type="entry name" value="ThiL-like"/>
</dbReference>
<dbReference type="InterPro" id="IPR036921">
    <property type="entry name" value="PurM-like_N_sf"/>
</dbReference>
<dbReference type="Pfam" id="PF00586">
    <property type="entry name" value="AIRS"/>
    <property type="match status" value="1"/>
</dbReference>
<dbReference type="InterPro" id="IPR016188">
    <property type="entry name" value="PurM-like_N"/>
</dbReference>
<dbReference type="CDD" id="cd02691">
    <property type="entry name" value="PurM-like2"/>
    <property type="match status" value="1"/>
</dbReference>
<feature type="domain" description="PurM-like N-terminal" evidence="1">
    <location>
        <begin position="92"/>
        <end position="184"/>
    </location>
</feature>
<dbReference type="SUPFAM" id="SSF56042">
    <property type="entry name" value="PurM C-terminal domain-like"/>
    <property type="match status" value="1"/>
</dbReference>
<feature type="domain" description="PurM-like C-terminal" evidence="2">
    <location>
        <begin position="212"/>
        <end position="351"/>
    </location>
</feature>
<evidence type="ECO:0000313" key="4">
    <source>
        <dbReference type="Proteomes" id="UP000193404"/>
    </source>
</evidence>
<dbReference type="InterPro" id="IPR009186">
    <property type="entry name" value="Ni_metllenz_mat"/>
</dbReference>
<dbReference type="GeneID" id="41590603"/>
<dbReference type="Pfam" id="PF02769">
    <property type="entry name" value="AIRS_C"/>
    <property type="match status" value="1"/>
</dbReference>
<dbReference type="InterPro" id="IPR010918">
    <property type="entry name" value="PurM-like_C_dom"/>
</dbReference>
<reference evidence="3 4" key="1">
    <citation type="submission" date="2017-03" db="EMBL/GenBank/DDBJ databases">
        <title>Sulfur activation and transportation mechanism of thermophilic Archaea Acidianus manzaensis YN-25.</title>
        <authorList>
            <person name="Ma Y."/>
            <person name="Yang Y."/>
            <person name="Xia J."/>
        </authorList>
    </citation>
    <scope>NUCLEOTIDE SEQUENCE [LARGE SCALE GENOMIC DNA]</scope>
    <source>
        <strain evidence="3 4">YN-25</strain>
    </source>
</reference>
<dbReference type="RefSeq" id="WP_148691541.1">
    <property type="nucleotide sequence ID" value="NZ_CP020477.1"/>
</dbReference>
<dbReference type="Proteomes" id="UP000193404">
    <property type="component" value="Chromosome"/>
</dbReference>
<dbReference type="Gene3D" id="3.30.1330.10">
    <property type="entry name" value="PurM-like, N-terminal domain"/>
    <property type="match status" value="1"/>
</dbReference>